<keyword evidence="2" id="KW-1133">Transmembrane helix</keyword>
<evidence type="ECO:0008006" key="5">
    <source>
        <dbReference type="Google" id="ProtNLM"/>
    </source>
</evidence>
<reference evidence="4" key="1">
    <citation type="submission" date="2016-10" db="EMBL/GenBank/DDBJ databases">
        <authorList>
            <person name="Varghese N."/>
            <person name="Submissions S."/>
        </authorList>
    </citation>
    <scope>NUCLEOTIDE SEQUENCE [LARGE SCALE GENOMIC DNA]</scope>
    <source>
        <strain evidence="4">CGMCC 4.6856</strain>
    </source>
</reference>
<organism evidence="3 4">
    <name type="scientific">Microlunatus flavus</name>
    <dbReference type="NCBI Taxonomy" id="1036181"/>
    <lineage>
        <taxon>Bacteria</taxon>
        <taxon>Bacillati</taxon>
        <taxon>Actinomycetota</taxon>
        <taxon>Actinomycetes</taxon>
        <taxon>Propionibacteriales</taxon>
        <taxon>Propionibacteriaceae</taxon>
        <taxon>Microlunatus</taxon>
    </lineage>
</organism>
<accession>A0A1H9HGC3</accession>
<keyword evidence="2" id="KW-0472">Membrane</keyword>
<keyword evidence="2" id="KW-0812">Transmembrane</keyword>
<protein>
    <recommendedName>
        <fullName evidence="5">WD40-like Beta Propeller Repeat</fullName>
    </recommendedName>
</protein>
<dbReference type="SUPFAM" id="SSF50993">
    <property type="entry name" value="Peptidase/esterase 'gauge' domain"/>
    <property type="match status" value="1"/>
</dbReference>
<dbReference type="STRING" id="1036181.SAMN05421756_104243"/>
<sequence length="352" mass="36249">MEDLDVEEHPPLRRNVWVAVGLVVLLVVAGVVRLADGAPTPQAGAGSPVAAPSRPERTTWPGGGEAGSGTLYALANGEVHRIDVASGAVASTGVRLDAIDTVLTPVRGGVLVWLRNGADKRLLGPGADDVRMVRGALRRGAAFLPGPDGSVWASATRASGSGVTTWRLVDTQGRVAARTQVPGRATADGAGGLLGVLEDGFRPVQPRHDDTLVAGELLATGRDGYLSRTCTDDGQCTALLHRAGADPVEVGLAPPMDSNPGTLSPANRFVTLTVLGEPAGAVQVRAIDSPRVLESFMEDGPAGGSAAWTSDHWVALVSSSGTVVLYDATGDEVVRPHLDLGSTVQQLVWSPT</sequence>
<proteinExistence type="predicted"/>
<feature type="region of interest" description="Disordered" evidence="1">
    <location>
        <begin position="39"/>
        <end position="65"/>
    </location>
</feature>
<dbReference type="AlphaFoldDB" id="A0A1H9HGC3"/>
<evidence type="ECO:0000313" key="3">
    <source>
        <dbReference type="EMBL" id="SEQ61390.1"/>
    </source>
</evidence>
<evidence type="ECO:0000256" key="1">
    <source>
        <dbReference type="SAM" id="MobiDB-lite"/>
    </source>
</evidence>
<name>A0A1H9HGC3_9ACTN</name>
<evidence type="ECO:0000313" key="4">
    <source>
        <dbReference type="Proteomes" id="UP000198504"/>
    </source>
</evidence>
<dbReference type="RefSeq" id="WP_091180340.1">
    <property type="nucleotide sequence ID" value="NZ_FOFA01000004.1"/>
</dbReference>
<dbReference type="EMBL" id="FOFA01000004">
    <property type="protein sequence ID" value="SEQ61390.1"/>
    <property type="molecule type" value="Genomic_DNA"/>
</dbReference>
<feature type="transmembrane region" description="Helical" evidence="2">
    <location>
        <begin position="16"/>
        <end position="35"/>
    </location>
</feature>
<dbReference type="Proteomes" id="UP000198504">
    <property type="component" value="Unassembled WGS sequence"/>
</dbReference>
<keyword evidence="4" id="KW-1185">Reference proteome</keyword>
<evidence type="ECO:0000256" key="2">
    <source>
        <dbReference type="SAM" id="Phobius"/>
    </source>
</evidence>
<gene>
    <name evidence="3" type="ORF">SAMN05421756_104243</name>
</gene>